<dbReference type="Gene3D" id="2.60.120.1440">
    <property type="match status" value="1"/>
</dbReference>
<dbReference type="Proteomes" id="UP000494108">
    <property type="component" value="Unassembled WGS sequence"/>
</dbReference>
<organism evidence="3 4">
    <name type="scientific">Achromobacter pestifer</name>
    <dbReference type="NCBI Taxonomy" id="1353889"/>
    <lineage>
        <taxon>Bacteria</taxon>
        <taxon>Pseudomonadati</taxon>
        <taxon>Pseudomonadota</taxon>
        <taxon>Betaproteobacteria</taxon>
        <taxon>Burkholderiales</taxon>
        <taxon>Alcaligenaceae</taxon>
        <taxon>Achromobacter</taxon>
    </lineage>
</organism>
<dbReference type="GO" id="GO:0016989">
    <property type="term" value="F:sigma factor antagonist activity"/>
    <property type="evidence" value="ECO:0007669"/>
    <property type="project" value="TreeGrafter"/>
</dbReference>
<dbReference type="PIRSF" id="PIRSF018266">
    <property type="entry name" value="FecR"/>
    <property type="match status" value="1"/>
</dbReference>
<dbReference type="AlphaFoldDB" id="A0A6S6ZPR7"/>
<dbReference type="InterPro" id="IPR012373">
    <property type="entry name" value="Ferrdict_sens_TM"/>
</dbReference>
<evidence type="ECO:0000313" key="3">
    <source>
        <dbReference type="EMBL" id="CAB3689054.1"/>
    </source>
</evidence>
<dbReference type="RefSeq" id="WP_175177056.1">
    <property type="nucleotide sequence ID" value="NZ_CADIJX010000007.1"/>
</dbReference>
<name>A0A6S6ZPR7_9BURK</name>
<accession>A0A6S6ZPR7</accession>
<gene>
    <name evidence="3" type="primary">fecR_20</name>
    <name evidence="3" type="ORF">LMG3431_04768</name>
</gene>
<dbReference type="Pfam" id="PF16220">
    <property type="entry name" value="DUF4880"/>
    <property type="match status" value="1"/>
</dbReference>
<evidence type="ECO:0000259" key="2">
    <source>
        <dbReference type="Pfam" id="PF16220"/>
    </source>
</evidence>
<keyword evidence="4" id="KW-1185">Reference proteome</keyword>
<dbReference type="EMBL" id="CADIJX010000007">
    <property type="protein sequence ID" value="CAB3689054.1"/>
    <property type="molecule type" value="Genomic_DNA"/>
</dbReference>
<dbReference type="InterPro" id="IPR032623">
    <property type="entry name" value="FecR_N"/>
</dbReference>
<dbReference type="PANTHER" id="PTHR30273">
    <property type="entry name" value="PERIPLASMIC SIGNAL SENSOR AND SIGMA FACTOR ACTIVATOR FECR-RELATED"/>
    <property type="match status" value="1"/>
</dbReference>
<evidence type="ECO:0000313" key="4">
    <source>
        <dbReference type="Proteomes" id="UP000494108"/>
    </source>
</evidence>
<dbReference type="PANTHER" id="PTHR30273:SF2">
    <property type="entry name" value="PROTEIN FECR"/>
    <property type="match status" value="1"/>
</dbReference>
<reference evidence="3 4" key="1">
    <citation type="submission" date="2020-04" db="EMBL/GenBank/DDBJ databases">
        <authorList>
            <person name="De Canck E."/>
        </authorList>
    </citation>
    <scope>NUCLEOTIDE SEQUENCE [LARGE SCALE GENOMIC DNA]</scope>
    <source>
        <strain evidence="3 4">LMG 3431</strain>
    </source>
</reference>
<evidence type="ECO:0000259" key="1">
    <source>
        <dbReference type="Pfam" id="PF04773"/>
    </source>
</evidence>
<dbReference type="Gene3D" id="3.55.50.30">
    <property type="match status" value="1"/>
</dbReference>
<proteinExistence type="predicted"/>
<feature type="domain" description="FecR N-terminal" evidence="2">
    <location>
        <begin position="15"/>
        <end position="55"/>
    </location>
</feature>
<dbReference type="Pfam" id="PF04773">
    <property type="entry name" value="FecR"/>
    <property type="match status" value="1"/>
</dbReference>
<feature type="domain" description="FecR protein" evidence="1">
    <location>
        <begin position="122"/>
        <end position="212"/>
    </location>
</feature>
<dbReference type="InterPro" id="IPR006860">
    <property type="entry name" value="FecR"/>
</dbReference>
<sequence>MTDPINPDTLTDPRDAAAYWFARVHSEQMSQSERQAFDAWLRADPAHDLEYRRARGIWNASGQLGADRLRALVQELPAASRQPRPARRRLMAGLAVACTAAVVAGVLLPRWNAGDADYAAQYGTPPGQRQHVSLPDASVVDLNTATQLSAKLYADRRVVTLDAGEATFSVTPDQSRPFYVEAGGTTVRVTGTRFNVRREGDAVRVAVDSGTVAVESGRWWNRSQVLLSAGQGTHTLAEGGLSPVETVDVANLLAWHRGRTVFRDVSLSEAVSEMNRYGHTPIRISGPGVESMRISGVFSVDNPRAFLDLLPAIAPVRVQNGADGSPVIVRR</sequence>
<protein>
    <submittedName>
        <fullName evidence="3">Protein FecR</fullName>
    </submittedName>
</protein>